<organism evidence="2 3">
    <name type="scientific">Colletotrichum asianum</name>
    <dbReference type="NCBI Taxonomy" id="702518"/>
    <lineage>
        <taxon>Eukaryota</taxon>
        <taxon>Fungi</taxon>
        <taxon>Dikarya</taxon>
        <taxon>Ascomycota</taxon>
        <taxon>Pezizomycotina</taxon>
        <taxon>Sordariomycetes</taxon>
        <taxon>Hypocreomycetidae</taxon>
        <taxon>Glomerellales</taxon>
        <taxon>Glomerellaceae</taxon>
        <taxon>Colletotrichum</taxon>
        <taxon>Colletotrichum gloeosporioides species complex</taxon>
    </lineage>
</organism>
<dbReference type="InterPro" id="IPR031352">
    <property type="entry name" value="SesA"/>
</dbReference>
<protein>
    <recommendedName>
        <fullName evidence="1">NACHT-NTPase and P-loop NTPases N-terminal domain-containing protein</fullName>
    </recommendedName>
</protein>
<evidence type="ECO:0000313" key="2">
    <source>
        <dbReference type="EMBL" id="KAF0319414.1"/>
    </source>
</evidence>
<proteinExistence type="predicted"/>
<accession>A0A8H3W2P0</accession>
<sequence>MAEALSLVASVIAVADVAVKAGSAYVKITRLWDEVKQVPATLREKAEEIQLFEEFLLDTERSLSQDQFPELTPNRVLLERLFERCYDTLTELKDSVERIHTRVANHSRLKRKIASAKSVLNKDDLEALTSRFDRALNLFQRAQDQQRHWM</sequence>
<name>A0A8H3W2P0_9PEZI</name>
<feature type="domain" description="NACHT-NTPase and P-loop NTPases N-terminal" evidence="1">
    <location>
        <begin position="8"/>
        <end position="130"/>
    </location>
</feature>
<dbReference type="AlphaFoldDB" id="A0A8H3W2P0"/>
<evidence type="ECO:0000313" key="3">
    <source>
        <dbReference type="Proteomes" id="UP000434172"/>
    </source>
</evidence>
<keyword evidence="3" id="KW-1185">Reference proteome</keyword>
<comment type="caution">
    <text evidence="2">The sequence shown here is derived from an EMBL/GenBank/DDBJ whole genome shotgun (WGS) entry which is preliminary data.</text>
</comment>
<dbReference type="OrthoDB" id="3200163at2759"/>
<gene>
    <name evidence="2" type="ORF">GQ607_013382</name>
</gene>
<reference evidence="2 3" key="1">
    <citation type="submission" date="2019-12" db="EMBL/GenBank/DDBJ databases">
        <title>A genome sequence resource for the geographically widespread anthracnose pathogen Colletotrichum asianum.</title>
        <authorList>
            <person name="Meng Y."/>
        </authorList>
    </citation>
    <scope>NUCLEOTIDE SEQUENCE [LARGE SCALE GENOMIC DNA]</scope>
    <source>
        <strain evidence="2 3">ICMP 18580</strain>
    </source>
</reference>
<evidence type="ECO:0000259" key="1">
    <source>
        <dbReference type="Pfam" id="PF17107"/>
    </source>
</evidence>
<dbReference type="EMBL" id="WOWK01000096">
    <property type="protein sequence ID" value="KAF0319414.1"/>
    <property type="molecule type" value="Genomic_DNA"/>
</dbReference>
<dbReference type="Proteomes" id="UP000434172">
    <property type="component" value="Unassembled WGS sequence"/>
</dbReference>
<dbReference type="Pfam" id="PF17107">
    <property type="entry name" value="SesA"/>
    <property type="match status" value="1"/>
</dbReference>